<protein>
    <recommendedName>
        <fullName evidence="6">Oxidase ustYa</fullName>
    </recommendedName>
</protein>
<dbReference type="EMBL" id="PQXH01000338">
    <property type="protein sequence ID" value="TGO07053.1"/>
    <property type="molecule type" value="Genomic_DNA"/>
</dbReference>
<evidence type="ECO:0000313" key="5">
    <source>
        <dbReference type="Proteomes" id="UP000297777"/>
    </source>
</evidence>
<dbReference type="AlphaFoldDB" id="A0A4Z1E8Y2"/>
<comment type="caution">
    <text evidence="4">The sequence shown here is derived from an EMBL/GenBank/DDBJ whole genome shotgun (WGS) entry which is preliminary data.</text>
</comment>
<proteinExistence type="inferred from homology"/>
<dbReference type="Proteomes" id="UP000297777">
    <property type="component" value="Unassembled WGS sequence"/>
</dbReference>
<dbReference type="OrthoDB" id="3687641at2759"/>
<keyword evidence="3" id="KW-0472">Membrane</keyword>
<evidence type="ECO:0000256" key="1">
    <source>
        <dbReference type="ARBA" id="ARBA00004685"/>
    </source>
</evidence>
<accession>A0A4Z1E8Y2</accession>
<keyword evidence="3" id="KW-1133">Transmembrane helix</keyword>
<evidence type="ECO:0000313" key="4">
    <source>
        <dbReference type="EMBL" id="TGO07053.1"/>
    </source>
</evidence>
<organism evidence="4 5">
    <name type="scientific">Botrytis tulipae</name>
    <dbReference type="NCBI Taxonomy" id="87230"/>
    <lineage>
        <taxon>Eukaryota</taxon>
        <taxon>Fungi</taxon>
        <taxon>Dikarya</taxon>
        <taxon>Ascomycota</taxon>
        <taxon>Pezizomycotina</taxon>
        <taxon>Leotiomycetes</taxon>
        <taxon>Helotiales</taxon>
        <taxon>Sclerotiniaceae</taxon>
        <taxon>Botrytis</taxon>
    </lineage>
</organism>
<evidence type="ECO:0008006" key="6">
    <source>
        <dbReference type="Google" id="ProtNLM"/>
    </source>
</evidence>
<gene>
    <name evidence="4" type="ORF">BTUL_0340g00060</name>
</gene>
<keyword evidence="3" id="KW-0812">Transmembrane</keyword>
<name>A0A4Z1E8Y2_9HELO</name>
<feature type="transmembrane region" description="Helical" evidence="3">
    <location>
        <begin position="12"/>
        <end position="29"/>
    </location>
</feature>
<dbReference type="Pfam" id="PF11807">
    <property type="entry name" value="UstYa"/>
    <property type="match status" value="1"/>
</dbReference>
<dbReference type="GO" id="GO:0043386">
    <property type="term" value="P:mycotoxin biosynthetic process"/>
    <property type="evidence" value="ECO:0007669"/>
    <property type="project" value="InterPro"/>
</dbReference>
<reference evidence="4 5" key="1">
    <citation type="submission" date="2017-12" db="EMBL/GenBank/DDBJ databases">
        <title>Comparative genomics of Botrytis spp.</title>
        <authorList>
            <person name="Valero-Jimenez C.A."/>
            <person name="Tapia P."/>
            <person name="Veloso J."/>
            <person name="Silva-Moreno E."/>
            <person name="Staats M."/>
            <person name="Valdes J.H."/>
            <person name="Van Kan J.A.L."/>
        </authorList>
    </citation>
    <scope>NUCLEOTIDE SEQUENCE [LARGE SCALE GENOMIC DNA]</scope>
    <source>
        <strain evidence="4 5">Bt9001</strain>
    </source>
</reference>
<comment type="similarity">
    <text evidence="2">Belongs to the ustYa family.</text>
</comment>
<dbReference type="PANTHER" id="PTHR33365">
    <property type="entry name" value="YALI0B05434P"/>
    <property type="match status" value="1"/>
</dbReference>
<evidence type="ECO:0000256" key="2">
    <source>
        <dbReference type="ARBA" id="ARBA00035112"/>
    </source>
</evidence>
<dbReference type="PANTHER" id="PTHR33365:SF4">
    <property type="entry name" value="CYCLOCHLOROTINE BIOSYNTHESIS PROTEIN O"/>
    <property type="match status" value="1"/>
</dbReference>
<sequence>MKVATPFTPCRIATVLLVVSVSMILIFQSELTATLQAIRHGTCSRVESPRDPYFHPRTFPDVTPLEDLGIEGDQAWDKLTTRKGGFLWLQYNETFDIPWGISMFHGLHCLQMLRGELQSQMGLSNGEHHHHKREIATKSDGHGDGADIVHIGHCLAYIAEMLQCVGDSTIERPWIKTNKISGYITGHGIDGAGVQHQCRDVSHLWAIAEDTEQSAARMWDHKPGDTVESVFGDL</sequence>
<keyword evidence="5" id="KW-1185">Reference proteome</keyword>
<evidence type="ECO:0000256" key="3">
    <source>
        <dbReference type="SAM" id="Phobius"/>
    </source>
</evidence>
<comment type="pathway">
    <text evidence="1">Mycotoxin biosynthesis.</text>
</comment>
<dbReference type="InterPro" id="IPR021765">
    <property type="entry name" value="UstYa-like"/>
</dbReference>